<dbReference type="InterPro" id="IPR045584">
    <property type="entry name" value="Pilin-like"/>
</dbReference>
<gene>
    <name evidence="3" type="ORF">A2714_01860</name>
</gene>
<comment type="caution">
    <text evidence="3">The sequence shown here is derived from an EMBL/GenBank/DDBJ whole genome shotgun (WGS) entry which is preliminary data.</text>
</comment>
<feature type="transmembrane region" description="Helical" evidence="2">
    <location>
        <begin position="12"/>
        <end position="38"/>
    </location>
</feature>
<name>A0A1F7Y165_9BACT</name>
<dbReference type="SUPFAM" id="SSF54523">
    <property type="entry name" value="Pili subunits"/>
    <property type="match status" value="1"/>
</dbReference>
<dbReference type="EMBL" id="MGGE01000027">
    <property type="protein sequence ID" value="OGM21057.1"/>
    <property type="molecule type" value="Genomic_DNA"/>
</dbReference>
<accession>A0A1F7Y165</accession>
<keyword evidence="2" id="KW-0812">Transmembrane</keyword>
<evidence type="ECO:0008006" key="5">
    <source>
        <dbReference type="Google" id="ProtNLM"/>
    </source>
</evidence>
<evidence type="ECO:0000313" key="4">
    <source>
        <dbReference type="Proteomes" id="UP000178419"/>
    </source>
</evidence>
<dbReference type="Gene3D" id="3.30.700.10">
    <property type="entry name" value="Glycoprotein, Type 4 Pilin"/>
    <property type="match status" value="1"/>
</dbReference>
<evidence type="ECO:0000256" key="2">
    <source>
        <dbReference type="SAM" id="Phobius"/>
    </source>
</evidence>
<protein>
    <recommendedName>
        <fullName evidence="5">Type II secretion system protein GspG C-terminal domain-containing protein</fullName>
    </recommendedName>
</protein>
<dbReference type="GO" id="GO:0015627">
    <property type="term" value="C:type II protein secretion system complex"/>
    <property type="evidence" value="ECO:0007669"/>
    <property type="project" value="InterPro"/>
</dbReference>
<dbReference type="Pfam" id="PF07963">
    <property type="entry name" value="N_methyl"/>
    <property type="match status" value="1"/>
</dbReference>
<dbReference type="PRINTS" id="PR00813">
    <property type="entry name" value="BCTERIALGSPG"/>
</dbReference>
<dbReference type="GO" id="GO:0015628">
    <property type="term" value="P:protein secretion by the type II secretion system"/>
    <property type="evidence" value="ECO:0007669"/>
    <property type="project" value="InterPro"/>
</dbReference>
<dbReference type="NCBIfam" id="TIGR02532">
    <property type="entry name" value="IV_pilin_GFxxxE"/>
    <property type="match status" value="1"/>
</dbReference>
<proteinExistence type="predicted"/>
<dbReference type="InterPro" id="IPR012902">
    <property type="entry name" value="N_methyl_site"/>
</dbReference>
<reference evidence="3 4" key="1">
    <citation type="journal article" date="2016" name="Nat. Commun.">
        <title>Thousands of microbial genomes shed light on interconnected biogeochemical processes in an aquifer system.</title>
        <authorList>
            <person name="Anantharaman K."/>
            <person name="Brown C.T."/>
            <person name="Hug L.A."/>
            <person name="Sharon I."/>
            <person name="Castelle C.J."/>
            <person name="Probst A.J."/>
            <person name="Thomas B.C."/>
            <person name="Singh A."/>
            <person name="Wilkins M.J."/>
            <person name="Karaoz U."/>
            <person name="Brodie E.L."/>
            <person name="Williams K.H."/>
            <person name="Hubbard S.S."/>
            <person name="Banfield J.F."/>
        </authorList>
    </citation>
    <scope>NUCLEOTIDE SEQUENCE [LARGE SCALE GENOMIC DNA]</scope>
</reference>
<dbReference type="Proteomes" id="UP000178419">
    <property type="component" value="Unassembled WGS sequence"/>
</dbReference>
<dbReference type="AlphaFoldDB" id="A0A1F7Y165"/>
<organism evidence="3 4">
    <name type="scientific">Candidatus Woesebacteria bacterium RIFCSPHIGHO2_01_FULL_38_9</name>
    <dbReference type="NCBI Taxonomy" id="1802492"/>
    <lineage>
        <taxon>Bacteria</taxon>
        <taxon>Candidatus Woeseibacteriota</taxon>
    </lineage>
</organism>
<keyword evidence="2" id="KW-0472">Membrane</keyword>
<dbReference type="InterPro" id="IPR000983">
    <property type="entry name" value="Bac_GSPG_pilin"/>
</dbReference>
<evidence type="ECO:0000313" key="3">
    <source>
        <dbReference type="EMBL" id="OGM21057.1"/>
    </source>
</evidence>
<sequence>MFVKFSNNSGFTFIELIMVMGIIGLLAGFVSFSFPASLRRARDTRRQSDLKQWQTSLETYGNKNNGIYYASTTAIQPNGNVLCQVLYPAEYPPCPGPADPRTGQTACLRATGTFTACNYQYESNAGGTTYVLFSPLEAPSDTTKPYFIICSVGVTGYGTAANVANTDGVCPI</sequence>
<keyword evidence="1" id="KW-0488">Methylation</keyword>
<keyword evidence="2" id="KW-1133">Transmembrane helix</keyword>
<evidence type="ECO:0000256" key="1">
    <source>
        <dbReference type="ARBA" id="ARBA00022481"/>
    </source>
</evidence>